<dbReference type="Proteomes" id="UP000299102">
    <property type="component" value="Unassembled WGS sequence"/>
</dbReference>
<protein>
    <recommendedName>
        <fullName evidence="4">Secreted protein</fullName>
    </recommendedName>
</protein>
<name>A0A4C1YAJ7_EUMVA</name>
<keyword evidence="1" id="KW-0732">Signal</keyword>
<evidence type="ECO:0000256" key="1">
    <source>
        <dbReference type="SAM" id="SignalP"/>
    </source>
</evidence>
<gene>
    <name evidence="2" type="ORF">EVAR_50607_1</name>
</gene>
<dbReference type="EMBL" id="BGZK01001112">
    <property type="protein sequence ID" value="GBP71547.1"/>
    <property type="molecule type" value="Genomic_DNA"/>
</dbReference>
<dbReference type="AlphaFoldDB" id="A0A4C1YAJ7"/>
<evidence type="ECO:0008006" key="4">
    <source>
        <dbReference type="Google" id="ProtNLM"/>
    </source>
</evidence>
<proteinExistence type="predicted"/>
<feature type="chain" id="PRO_5020029132" description="Secreted protein" evidence="1">
    <location>
        <begin position="22"/>
        <end position="187"/>
    </location>
</feature>
<organism evidence="2 3">
    <name type="scientific">Eumeta variegata</name>
    <name type="common">Bagworm moth</name>
    <name type="synonym">Eumeta japonica</name>
    <dbReference type="NCBI Taxonomy" id="151549"/>
    <lineage>
        <taxon>Eukaryota</taxon>
        <taxon>Metazoa</taxon>
        <taxon>Ecdysozoa</taxon>
        <taxon>Arthropoda</taxon>
        <taxon>Hexapoda</taxon>
        <taxon>Insecta</taxon>
        <taxon>Pterygota</taxon>
        <taxon>Neoptera</taxon>
        <taxon>Endopterygota</taxon>
        <taxon>Lepidoptera</taxon>
        <taxon>Glossata</taxon>
        <taxon>Ditrysia</taxon>
        <taxon>Tineoidea</taxon>
        <taxon>Psychidae</taxon>
        <taxon>Oiketicinae</taxon>
        <taxon>Eumeta</taxon>
    </lineage>
</organism>
<reference evidence="2 3" key="1">
    <citation type="journal article" date="2019" name="Commun. Biol.">
        <title>The bagworm genome reveals a unique fibroin gene that provides high tensile strength.</title>
        <authorList>
            <person name="Kono N."/>
            <person name="Nakamura H."/>
            <person name="Ohtoshi R."/>
            <person name="Tomita M."/>
            <person name="Numata K."/>
            <person name="Arakawa K."/>
        </authorList>
    </citation>
    <scope>NUCLEOTIDE SEQUENCE [LARGE SCALE GENOMIC DNA]</scope>
</reference>
<comment type="caution">
    <text evidence="2">The sequence shown here is derived from an EMBL/GenBank/DDBJ whole genome shotgun (WGS) entry which is preliminary data.</text>
</comment>
<evidence type="ECO:0000313" key="3">
    <source>
        <dbReference type="Proteomes" id="UP000299102"/>
    </source>
</evidence>
<evidence type="ECO:0000313" key="2">
    <source>
        <dbReference type="EMBL" id="GBP71547.1"/>
    </source>
</evidence>
<feature type="signal peptide" evidence="1">
    <location>
        <begin position="1"/>
        <end position="21"/>
    </location>
</feature>
<keyword evidence="3" id="KW-1185">Reference proteome</keyword>
<accession>A0A4C1YAJ7</accession>
<sequence length="187" mass="21014">MLSSRWWSLAVLISHWDCLESSSPSPSVRHKKVVKERLSSGVIKTHTSFGALEKNDESEIRCAHTDIQINSTKFARIAISKSTSKLRAPLRLPTDNQGLFPTFMGRNDGGRRLPRPCALHRALIEQMQKLFFVGSSPRNSADLSAADGWRDGLAHCRRRERRASPTVSKEPSIETPRPIVSLRCRIT</sequence>